<gene>
    <name evidence="1" type="ORF">F4821DRAFT_78152</name>
</gene>
<sequence length="254" mass="24913">MRSSTVFASALAFAASVFAQTDGYAVMTSPTKGASVPSGKTFTIVWEAGKYTGDATISLLGGDSPTTLVPGATLGTVDVAAGSFDWPVDCSLGKEKTYGIKITSAASPETFQYSFPFAISGPSCSSGAGSYPTLSSSVLISSSSTSTSTKSSSTSSASSSTTTSTVETTSTSTSSTTVISSYVAITSAANNLSTTAVPTYSGTTILTTTSAAVVTPTGSSTTTSSVPVATGAANSAAAGSFALVGALAFAVMAM</sequence>
<reference evidence="1 2" key="1">
    <citation type="journal article" date="2022" name="New Phytol.">
        <title>Ecological generalism drives hyperdiversity of secondary metabolite gene clusters in xylarialean endophytes.</title>
        <authorList>
            <person name="Franco M.E.E."/>
            <person name="Wisecaver J.H."/>
            <person name="Arnold A.E."/>
            <person name="Ju Y.M."/>
            <person name="Slot J.C."/>
            <person name="Ahrendt S."/>
            <person name="Moore L.P."/>
            <person name="Eastman K.E."/>
            <person name="Scott K."/>
            <person name="Konkel Z."/>
            <person name="Mondo S.J."/>
            <person name="Kuo A."/>
            <person name="Hayes R.D."/>
            <person name="Haridas S."/>
            <person name="Andreopoulos B."/>
            <person name="Riley R."/>
            <person name="LaButti K."/>
            <person name="Pangilinan J."/>
            <person name="Lipzen A."/>
            <person name="Amirebrahimi M."/>
            <person name="Yan J."/>
            <person name="Adam C."/>
            <person name="Keymanesh K."/>
            <person name="Ng V."/>
            <person name="Louie K."/>
            <person name="Northen T."/>
            <person name="Drula E."/>
            <person name="Henrissat B."/>
            <person name="Hsieh H.M."/>
            <person name="Youens-Clark K."/>
            <person name="Lutzoni F."/>
            <person name="Miadlikowska J."/>
            <person name="Eastwood D.C."/>
            <person name="Hamelin R.C."/>
            <person name="Grigoriev I.V."/>
            <person name="U'Ren J.M."/>
        </authorList>
    </citation>
    <scope>NUCLEOTIDE SEQUENCE [LARGE SCALE GENOMIC DNA]</scope>
    <source>
        <strain evidence="1 2">ER1909</strain>
    </source>
</reference>
<dbReference type="EMBL" id="MU394281">
    <property type="protein sequence ID" value="KAI6093277.1"/>
    <property type="molecule type" value="Genomic_DNA"/>
</dbReference>
<evidence type="ECO:0000313" key="2">
    <source>
        <dbReference type="Proteomes" id="UP001497680"/>
    </source>
</evidence>
<accession>A0ACC0DKH6</accession>
<keyword evidence="2" id="KW-1185">Reference proteome</keyword>
<comment type="caution">
    <text evidence="1">The sequence shown here is derived from an EMBL/GenBank/DDBJ whole genome shotgun (WGS) entry which is preliminary data.</text>
</comment>
<dbReference type="Proteomes" id="UP001497680">
    <property type="component" value="Unassembled WGS sequence"/>
</dbReference>
<protein>
    <submittedName>
        <fullName evidence="1">Ser-Thr-rich glycosyl-phosphatidyl-inositol-anchored membrane family-domain-containing protein</fullName>
    </submittedName>
</protein>
<proteinExistence type="predicted"/>
<evidence type="ECO:0000313" key="1">
    <source>
        <dbReference type="EMBL" id="KAI6093277.1"/>
    </source>
</evidence>
<name>A0ACC0DKH6_9PEZI</name>
<organism evidence="1 2">
    <name type="scientific">Hypoxylon rubiginosum</name>
    <dbReference type="NCBI Taxonomy" id="110542"/>
    <lineage>
        <taxon>Eukaryota</taxon>
        <taxon>Fungi</taxon>
        <taxon>Dikarya</taxon>
        <taxon>Ascomycota</taxon>
        <taxon>Pezizomycotina</taxon>
        <taxon>Sordariomycetes</taxon>
        <taxon>Xylariomycetidae</taxon>
        <taxon>Xylariales</taxon>
        <taxon>Hypoxylaceae</taxon>
        <taxon>Hypoxylon</taxon>
    </lineage>
</organism>